<evidence type="ECO:0000313" key="1">
    <source>
        <dbReference type="EMBL" id="MBO1305899.1"/>
    </source>
</evidence>
<dbReference type="EMBL" id="JAFREM010000012">
    <property type="protein sequence ID" value="MBO1305899.1"/>
    <property type="molecule type" value="Genomic_DNA"/>
</dbReference>
<comment type="caution">
    <text evidence="1">The sequence shown here is derived from an EMBL/GenBank/DDBJ whole genome shotgun (WGS) entry which is preliminary data.</text>
</comment>
<accession>A0ABS3LBW0</accession>
<proteinExistence type="predicted"/>
<protein>
    <submittedName>
        <fullName evidence="1">Uncharacterized protein</fullName>
    </submittedName>
</protein>
<reference evidence="1 2" key="1">
    <citation type="submission" date="2021-03" db="EMBL/GenBank/DDBJ databases">
        <title>Enterococcal diversity collection.</title>
        <authorList>
            <person name="Gilmore M.S."/>
            <person name="Schwartzman J."/>
            <person name="Van Tyne D."/>
            <person name="Martin M."/>
            <person name="Earl A.M."/>
            <person name="Manson A.L."/>
            <person name="Straub T."/>
            <person name="Salamzade R."/>
            <person name="Saavedra J."/>
            <person name="Lebreton F."/>
            <person name="Prichula J."/>
            <person name="Schaufler K."/>
            <person name="Gaca A."/>
            <person name="Sgardioli B."/>
            <person name="Wagenaar J."/>
            <person name="Strong T."/>
        </authorList>
    </citation>
    <scope>NUCLEOTIDE SEQUENCE [LARGE SCALE GENOMIC DNA]</scope>
    <source>
        <strain evidence="1 2">669A</strain>
    </source>
</reference>
<gene>
    <name evidence="1" type="ORF">JZO70_06995</name>
</gene>
<dbReference type="Proteomes" id="UP000664601">
    <property type="component" value="Unassembled WGS sequence"/>
</dbReference>
<dbReference type="RefSeq" id="WP_207672832.1">
    <property type="nucleotide sequence ID" value="NZ_JAFREM010000012.1"/>
</dbReference>
<name>A0ABS3LBW0_9ENTE</name>
<keyword evidence="2" id="KW-1185">Reference proteome</keyword>
<organism evidence="1 2">
    <name type="scientific">Candidatus Enterococcus moelleringii</name>
    <dbReference type="NCBI Taxonomy" id="2815325"/>
    <lineage>
        <taxon>Bacteria</taxon>
        <taxon>Bacillati</taxon>
        <taxon>Bacillota</taxon>
        <taxon>Bacilli</taxon>
        <taxon>Lactobacillales</taxon>
        <taxon>Enterococcaceae</taxon>
        <taxon>Enterococcus</taxon>
    </lineage>
</organism>
<sequence length="70" mass="7921">MGALRNYLETIFSEFPHTENIAEAKQELLAEMEEHYTSLRRAGRSEQVAIGIVIGEHALVDDLKESLHLV</sequence>
<evidence type="ECO:0000313" key="2">
    <source>
        <dbReference type="Proteomes" id="UP000664601"/>
    </source>
</evidence>